<dbReference type="InterPro" id="IPR050109">
    <property type="entry name" value="HTH-type_TetR-like_transc_reg"/>
</dbReference>
<dbReference type="PANTHER" id="PTHR30055">
    <property type="entry name" value="HTH-TYPE TRANSCRIPTIONAL REGULATOR RUTR"/>
    <property type="match status" value="1"/>
</dbReference>
<comment type="caution">
    <text evidence="4">The sequence shown here is derived from an EMBL/GenBank/DDBJ whole genome shotgun (WGS) entry which is preliminary data.</text>
</comment>
<evidence type="ECO:0000259" key="3">
    <source>
        <dbReference type="PROSITE" id="PS50977"/>
    </source>
</evidence>
<evidence type="ECO:0000313" key="4">
    <source>
        <dbReference type="EMBL" id="MBK0422783.1"/>
    </source>
</evidence>
<dbReference type="Pfam" id="PF00440">
    <property type="entry name" value="TetR_N"/>
    <property type="match status" value="1"/>
</dbReference>
<dbReference type="GO" id="GO:0000976">
    <property type="term" value="F:transcription cis-regulatory region binding"/>
    <property type="evidence" value="ECO:0007669"/>
    <property type="project" value="TreeGrafter"/>
</dbReference>
<evidence type="ECO:0000256" key="1">
    <source>
        <dbReference type="ARBA" id="ARBA00023125"/>
    </source>
</evidence>
<dbReference type="SUPFAM" id="SSF48498">
    <property type="entry name" value="Tetracyclin repressor-like, C-terminal domain"/>
    <property type="match status" value="1"/>
</dbReference>
<dbReference type="InterPro" id="IPR036271">
    <property type="entry name" value="Tet_transcr_reg_TetR-rel_C_sf"/>
</dbReference>
<dbReference type="SUPFAM" id="SSF46689">
    <property type="entry name" value="Homeodomain-like"/>
    <property type="match status" value="1"/>
</dbReference>
<keyword evidence="5" id="KW-1185">Reference proteome</keyword>
<organism evidence="4 5">
    <name type="scientific">Leucobacter edaphi</name>
    <dbReference type="NCBI Taxonomy" id="2796472"/>
    <lineage>
        <taxon>Bacteria</taxon>
        <taxon>Bacillati</taxon>
        <taxon>Actinomycetota</taxon>
        <taxon>Actinomycetes</taxon>
        <taxon>Micrococcales</taxon>
        <taxon>Microbacteriaceae</taxon>
        <taxon>Leucobacter</taxon>
    </lineage>
</organism>
<gene>
    <name evidence="4" type="ORF">JD292_11940</name>
</gene>
<feature type="domain" description="HTH tetR-type" evidence="3">
    <location>
        <begin position="14"/>
        <end position="74"/>
    </location>
</feature>
<dbReference type="PROSITE" id="PS50977">
    <property type="entry name" value="HTH_TETR_2"/>
    <property type="match status" value="1"/>
</dbReference>
<accession>A0A934QE00</accession>
<protein>
    <submittedName>
        <fullName evidence="4">TetR family transcriptional regulator</fullName>
    </submittedName>
</protein>
<evidence type="ECO:0000313" key="5">
    <source>
        <dbReference type="Proteomes" id="UP000618733"/>
    </source>
</evidence>
<dbReference type="EMBL" id="JAEHOI010000011">
    <property type="protein sequence ID" value="MBK0422783.1"/>
    <property type="molecule type" value="Genomic_DNA"/>
</dbReference>
<reference evidence="4" key="1">
    <citation type="submission" date="2020-12" db="EMBL/GenBank/DDBJ databases">
        <title>Leucobacter sp. CAS2, isolated from Chromium sludge.</title>
        <authorList>
            <person name="Xu Z."/>
        </authorList>
    </citation>
    <scope>NUCLEOTIDE SEQUENCE</scope>
    <source>
        <strain evidence="4">CSA2</strain>
    </source>
</reference>
<sequence length="198" mass="21065">MLAEPAAPRKRDPEGRRRAILEAATELIVESGAAALTHRAVAARAGVPLGSTTQYFASIDELRDSALQVLADEIELSLARMEPAIALIHERPEVALAEAIDFLSDRRAVLSDIALLTTAVTDPRLNELALRWTNRLIEMLAAHIGRARATAIALYLDGAAINAGLSGGPIPVADITRTLRALVEMPIPLEDPGARSGS</sequence>
<dbReference type="Proteomes" id="UP000618733">
    <property type="component" value="Unassembled WGS sequence"/>
</dbReference>
<evidence type="ECO:0000256" key="2">
    <source>
        <dbReference type="PROSITE-ProRule" id="PRU00335"/>
    </source>
</evidence>
<dbReference type="GO" id="GO:0003700">
    <property type="term" value="F:DNA-binding transcription factor activity"/>
    <property type="evidence" value="ECO:0007669"/>
    <property type="project" value="TreeGrafter"/>
</dbReference>
<keyword evidence="1 2" id="KW-0238">DNA-binding</keyword>
<dbReference type="InterPro" id="IPR009057">
    <property type="entry name" value="Homeodomain-like_sf"/>
</dbReference>
<dbReference type="AlphaFoldDB" id="A0A934QE00"/>
<dbReference type="InterPro" id="IPR001647">
    <property type="entry name" value="HTH_TetR"/>
</dbReference>
<dbReference type="RefSeq" id="WP_200132969.1">
    <property type="nucleotide sequence ID" value="NZ_JAEHOI010000011.1"/>
</dbReference>
<dbReference type="Gene3D" id="1.10.357.10">
    <property type="entry name" value="Tetracycline Repressor, domain 2"/>
    <property type="match status" value="1"/>
</dbReference>
<proteinExistence type="predicted"/>
<feature type="DNA-binding region" description="H-T-H motif" evidence="2">
    <location>
        <begin position="37"/>
        <end position="56"/>
    </location>
</feature>
<dbReference type="PANTHER" id="PTHR30055:SF231">
    <property type="entry name" value="TRANSCRIPTIONAL REGULATORY PROTEIN (PROBABLY DEOR-FAMILY)-RELATED"/>
    <property type="match status" value="1"/>
</dbReference>
<name>A0A934QE00_9MICO</name>